<dbReference type="GO" id="GO:0060041">
    <property type="term" value="P:retina development in camera-type eye"/>
    <property type="evidence" value="ECO:0007669"/>
    <property type="project" value="Ensembl"/>
</dbReference>
<dbReference type="GO" id="GO:0097546">
    <property type="term" value="C:ciliary base"/>
    <property type="evidence" value="ECO:0007669"/>
    <property type="project" value="Ensembl"/>
</dbReference>
<dbReference type="EMBL" id="AGCU01097930">
    <property type="status" value="NOT_ANNOTATED_CDS"/>
    <property type="molecule type" value="Genomic_DNA"/>
</dbReference>
<dbReference type="InterPro" id="IPR029775">
    <property type="entry name" value="NPHP4"/>
</dbReference>
<evidence type="ECO:0000259" key="5">
    <source>
        <dbReference type="Pfam" id="PF26187"/>
    </source>
</evidence>
<dbReference type="Ensembl" id="ENSPSIT00000004633.1">
    <property type="protein sequence ID" value="ENSPSIP00000004607.1"/>
    <property type="gene ID" value="ENSPSIG00000004272.1"/>
</dbReference>
<dbReference type="InterPro" id="IPR058686">
    <property type="entry name" value="Ig_NPHP4_3rd"/>
</dbReference>
<dbReference type="Pfam" id="PF26173">
    <property type="entry name" value="NPHP4_SK"/>
    <property type="match status" value="1"/>
</dbReference>
<feature type="domain" description="NPHP4 SK-like" evidence="3">
    <location>
        <begin position="952"/>
        <end position="993"/>
    </location>
</feature>
<dbReference type="GO" id="GO:0090090">
    <property type="term" value="P:negative regulation of canonical Wnt signaling pathway"/>
    <property type="evidence" value="ECO:0007669"/>
    <property type="project" value="Ensembl"/>
</dbReference>
<dbReference type="GO" id="GO:0045494">
    <property type="term" value="P:photoreceptor cell maintenance"/>
    <property type="evidence" value="ECO:0007669"/>
    <property type="project" value="Ensembl"/>
</dbReference>
<feature type="domain" description="NPHP4 Ig-like" evidence="5">
    <location>
        <begin position="1352"/>
        <end position="1447"/>
    </location>
</feature>
<evidence type="ECO:0000259" key="7">
    <source>
        <dbReference type="Pfam" id="PF26190"/>
    </source>
</evidence>
<dbReference type="EMBL" id="AGCU01097937">
    <property type="status" value="NOT_ANNOTATED_CDS"/>
    <property type="molecule type" value="Genomic_DNA"/>
</dbReference>
<organism evidence="8 9">
    <name type="scientific">Pelodiscus sinensis</name>
    <name type="common">Chinese softshell turtle</name>
    <name type="synonym">Trionyx sinensis</name>
    <dbReference type="NCBI Taxonomy" id="13735"/>
    <lineage>
        <taxon>Eukaryota</taxon>
        <taxon>Metazoa</taxon>
        <taxon>Chordata</taxon>
        <taxon>Craniata</taxon>
        <taxon>Vertebrata</taxon>
        <taxon>Euteleostomi</taxon>
        <taxon>Archelosauria</taxon>
        <taxon>Testudinata</taxon>
        <taxon>Testudines</taxon>
        <taxon>Cryptodira</taxon>
        <taxon>Trionychia</taxon>
        <taxon>Trionychidae</taxon>
        <taxon>Pelodiscus</taxon>
    </lineage>
</organism>
<dbReference type="EMBL" id="AGCU01097928">
    <property type="status" value="NOT_ANNOTATED_CDS"/>
    <property type="molecule type" value="Genomic_DNA"/>
</dbReference>
<dbReference type="GO" id="GO:0016604">
    <property type="term" value="C:nuclear body"/>
    <property type="evidence" value="ECO:0007669"/>
    <property type="project" value="Ensembl"/>
</dbReference>
<dbReference type="Pfam" id="PF26186">
    <property type="entry name" value="NPHP4_C2_3rd"/>
    <property type="match status" value="1"/>
</dbReference>
<evidence type="ECO:0000313" key="8">
    <source>
        <dbReference type="Ensembl" id="ENSPSIP00000004607.1"/>
    </source>
</evidence>
<evidence type="ECO:0000259" key="4">
    <source>
        <dbReference type="Pfam" id="PF26186"/>
    </source>
</evidence>
<dbReference type="GO" id="GO:0005911">
    <property type="term" value="C:cell-cell junction"/>
    <property type="evidence" value="ECO:0007669"/>
    <property type="project" value="Ensembl"/>
</dbReference>
<dbReference type="InterPro" id="IPR058685">
    <property type="entry name" value="Ig_NPHP4_4th"/>
</dbReference>
<dbReference type="Pfam" id="PF26190">
    <property type="entry name" value="Ig_NPHP4_1st"/>
    <property type="match status" value="1"/>
</dbReference>
<keyword evidence="9" id="KW-1185">Reference proteome</keyword>
<dbReference type="GO" id="GO:0035845">
    <property type="term" value="P:photoreceptor cell outer segment organization"/>
    <property type="evidence" value="ECO:0007669"/>
    <property type="project" value="Ensembl"/>
</dbReference>
<dbReference type="GO" id="GO:0030317">
    <property type="term" value="P:flagellated sperm motility"/>
    <property type="evidence" value="ECO:0007669"/>
    <property type="project" value="Ensembl"/>
</dbReference>
<dbReference type="GO" id="GO:0097470">
    <property type="term" value="C:ribbon synapse"/>
    <property type="evidence" value="ECO:0007669"/>
    <property type="project" value="Ensembl"/>
</dbReference>
<name>K7F997_PELSI</name>
<evidence type="ECO:0000259" key="2">
    <source>
        <dbReference type="Pfam" id="PF26015"/>
    </source>
</evidence>
<feature type="domain" description="NPHP4 C2-like" evidence="4">
    <location>
        <begin position="612"/>
        <end position="847"/>
    </location>
</feature>
<sequence>MSEWQRIFVQNLAVPPHCQRRRHPPRESIAFQCVLKYVEGNVMKQRVLEGLSEVEFQLRLTLFDITYRLFFGRTWKSSTRPLKAGPGQPPKVVFNETLYFHTSLNHPSIVAVVEVVAAAKTREGTHQDLTCGFGILHLFNSRSEPTDMATTDRGLKLYHGTPRALLHPLLQDPIEQNKYMTVVENTHLQYTLRRHPPLEATYHLFPENTLVSGLEKIPGLLPTHGETNDFFRKPHLMKSVTWHVDKLSIHLYPSLEKFEEELLDSLKCDHFKKDSSVVDGSGVVIQERRLHVGVHNGFCFVQAPQVVVVVPQAEVARGRSASVHRKRGPSAKPSVVGQALVLRSRIRLTEMVRHPAFAIVFQLEYVFWAPSGVERKVLSMSSLAKAAYMHSIRWAVWNPSLDSSSTEVILPLQGGAQHNPSHVLVYKMPPTSMSSEEVKQVESGTVQFQFSTDSEEHLGTSTTRAMPGPGLERRPERRSQLTSPGRLPSAPSSPQMLVSTQDYPQGPGLSLSQLSASPRSPPVSPSSNPPFQRQTGSPVPRSPGTSQRRRAEPYGSSGGGIAHLEAELGHGALVLDSSASDQLQELPFAPVHAPIVAMGTQSRSSSSVLTRASLSRLHAAGFPEILDCNKEPAEVVDPTDSVNFNPQREEADFLQSNEIILQFLAFSRSRIPQDGMGTAWPRTMYFTFQFYRFPPVTTPRLQLVKMDHSGTASSAASSYVLVQIEKDGTLKSGSAGFQLKYMVDPAFLKPGEQRWFVRYIADHNLQIDVWDGDSLLLVGSAAMKLKAPELGKPFLPLSDHHVVVQVSVSQTNKIHSSCPTAFAAVKPIGVYAVVKGRLHLNLANVGHLCEQRLKKSNSLPPSHSRIVSSHDGTSGFHGGSLFSFHTPGAKNVCQAQKLGEGDGELAAMLARRPSETSRDPESKLEPGLTTPSSLSGLRAGVGVLQLTPQTCRGGAASVGQREERMQHSRDLQIIDAYRERLKAEGISSMLSQAITTNYTLYATLGTAEFFEFALKNPYNVQHTVTIEIDHPELSVIVDSREWRHFRELTQTISTPVEEDMFHLQDNQMPQIYLRPKETIHIPFKYQTFSGDHAVMMQPGPAELRFNKGKETAPPWKSSALLTKRIKVSFKANGHKPIAILSVSVESQPPVVDQTFRFYHPELTFLKKSIRLPPWYTLPGAPAGMPGGEPEMYVRCSDPNIICETKKMGPGEPQDVFLKVAGGPSPQIKKFFVAIYTDAWLAAPIQIWQVYLHSLQRVDVSCITGQLTRLSLVLRGTHTIRKVRAYTSHPQELKVDPEEVFILPPNGMQDLHVGVRPQKAGSRFIYLNLVDVEYHQLVSSWLVCVSCRQPIISKAFEITLPAGGGKGSNKRITYTNPYPSRRVYFLHTNRADLLQFKEDSFELGGGETYTIGLRFAPSQSTGEEEILIYINDQEDKNEETFCVKVAYQ</sequence>
<dbReference type="GO" id="GO:0036064">
    <property type="term" value="C:ciliary basal body"/>
    <property type="evidence" value="ECO:0007669"/>
    <property type="project" value="TreeGrafter"/>
</dbReference>
<dbReference type="GO" id="GO:0120206">
    <property type="term" value="C:photoreceptor distal connecting cilium"/>
    <property type="evidence" value="ECO:0007669"/>
    <property type="project" value="Ensembl"/>
</dbReference>
<dbReference type="PANTHER" id="PTHR31043">
    <property type="entry name" value="NEPHROCYSTIN-4"/>
    <property type="match status" value="1"/>
</dbReference>
<protein>
    <submittedName>
        <fullName evidence="8">Nephrocystin 4</fullName>
    </submittedName>
</protein>
<dbReference type="EMBL" id="AGCU01097933">
    <property type="status" value="NOT_ANNOTATED_CDS"/>
    <property type="molecule type" value="Genomic_DNA"/>
</dbReference>
<dbReference type="GeneTree" id="ENSGT00510000048827"/>
<dbReference type="Pfam" id="PF26189">
    <property type="entry name" value="Ig_NPHP4_2nd"/>
    <property type="match status" value="1"/>
</dbReference>
<dbReference type="Pfam" id="PF26187">
    <property type="entry name" value="Ig_NPHP4_4th"/>
    <property type="match status" value="1"/>
</dbReference>
<dbReference type="EMBL" id="AGCU01097936">
    <property type="status" value="NOT_ANNOTATED_CDS"/>
    <property type="molecule type" value="Genomic_DNA"/>
</dbReference>
<dbReference type="eggNOG" id="ENOG502QUNP">
    <property type="taxonomic scope" value="Eukaryota"/>
</dbReference>
<feature type="domain" description="NPHP4 Ig-like" evidence="7">
    <location>
        <begin position="996"/>
        <end position="1148"/>
    </location>
</feature>
<dbReference type="Pfam" id="PF26015">
    <property type="entry name" value="Ig_NPH4_3rd"/>
    <property type="match status" value="1"/>
</dbReference>
<feature type="domain" description="NPHP4 Ig-like" evidence="2">
    <location>
        <begin position="1263"/>
        <end position="1347"/>
    </location>
</feature>
<dbReference type="EMBL" id="AGCU01097934">
    <property type="status" value="NOT_ANNOTATED_CDS"/>
    <property type="molecule type" value="Genomic_DNA"/>
</dbReference>
<dbReference type="EMBL" id="AGCU01097932">
    <property type="status" value="NOT_ANNOTATED_CDS"/>
    <property type="molecule type" value="Genomic_DNA"/>
</dbReference>
<feature type="domain" description="NPHP4 Ig-like" evidence="6">
    <location>
        <begin position="1155"/>
        <end position="1252"/>
    </location>
</feature>
<evidence type="ECO:0000259" key="6">
    <source>
        <dbReference type="Pfam" id="PF26189"/>
    </source>
</evidence>
<proteinExistence type="predicted"/>
<dbReference type="EMBL" id="AGCU01097929">
    <property type="status" value="NOT_ANNOTATED_CDS"/>
    <property type="molecule type" value="Genomic_DNA"/>
</dbReference>
<dbReference type="InterPro" id="IPR058765">
    <property type="entry name" value="NPHP4_C2-like"/>
</dbReference>
<reference evidence="9" key="2">
    <citation type="journal article" date="2013" name="Nat. Genet.">
        <title>The draft genomes of soft-shell turtle and green sea turtle yield insights into the development and evolution of the turtle-specific body plan.</title>
        <authorList>
            <person name="Wang Z."/>
            <person name="Pascual-Anaya J."/>
            <person name="Zadissa A."/>
            <person name="Li W."/>
            <person name="Niimura Y."/>
            <person name="Huang Z."/>
            <person name="Li C."/>
            <person name="White S."/>
            <person name="Xiong Z."/>
            <person name="Fang D."/>
            <person name="Wang B."/>
            <person name="Ming Y."/>
            <person name="Chen Y."/>
            <person name="Zheng Y."/>
            <person name="Kuraku S."/>
            <person name="Pignatelli M."/>
            <person name="Herrero J."/>
            <person name="Beal K."/>
            <person name="Nozawa M."/>
            <person name="Li Q."/>
            <person name="Wang J."/>
            <person name="Zhang H."/>
            <person name="Yu L."/>
            <person name="Shigenobu S."/>
            <person name="Wang J."/>
            <person name="Liu J."/>
            <person name="Flicek P."/>
            <person name="Searle S."/>
            <person name="Wang J."/>
            <person name="Kuratani S."/>
            <person name="Yin Y."/>
            <person name="Aken B."/>
            <person name="Zhang G."/>
            <person name="Irie N."/>
        </authorList>
    </citation>
    <scope>NUCLEOTIDE SEQUENCE [LARGE SCALE GENOMIC DNA]</scope>
    <source>
        <strain evidence="9">Daiwa-1</strain>
    </source>
</reference>
<evidence type="ECO:0000256" key="1">
    <source>
        <dbReference type="SAM" id="MobiDB-lite"/>
    </source>
</evidence>
<dbReference type="Proteomes" id="UP000007267">
    <property type="component" value="Unassembled WGS sequence"/>
</dbReference>
<dbReference type="STRING" id="13735.ENSPSIP00000004607"/>
<dbReference type="EMBL" id="AGCU01097935">
    <property type="status" value="NOT_ANNOTATED_CDS"/>
    <property type="molecule type" value="Genomic_DNA"/>
</dbReference>
<dbReference type="CDD" id="cd22239">
    <property type="entry name" value="NPHP4"/>
    <property type="match status" value="1"/>
</dbReference>
<reference evidence="8" key="3">
    <citation type="submission" date="2025-08" db="UniProtKB">
        <authorList>
            <consortium name="Ensembl"/>
        </authorList>
    </citation>
    <scope>IDENTIFICATION</scope>
</reference>
<feature type="compositionally biased region" description="Basic and acidic residues" evidence="1">
    <location>
        <begin position="912"/>
        <end position="924"/>
    </location>
</feature>
<dbReference type="HOGENOM" id="CLU_004882_0_0_1"/>
<dbReference type="GO" id="GO:1903348">
    <property type="term" value="P:positive regulation of bicellular tight junction assembly"/>
    <property type="evidence" value="ECO:0007669"/>
    <property type="project" value="Ensembl"/>
</dbReference>
<feature type="compositionally biased region" description="Pro residues" evidence="1">
    <location>
        <begin position="519"/>
        <end position="528"/>
    </location>
</feature>
<dbReference type="GO" id="GO:0005813">
    <property type="term" value="C:centrosome"/>
    <property type="evidence" value="ECO:0007669"/>
    <property type="project" value="Ensembl"/>
</dbReference>
<gene>
    <name evidence="8" type="primary">NPHP4</name>
</gene>
<evidence type="ECO:0000259" key="3">
    <source>
        <dbReference type="Pfam" id="PF26173"/>
    </source>
</evidence>
<dbReference type="InterPro" id="IPR058688">
    <property type="entry name" value="Ig_NPHP4_2nd"/>
</dbReference>
<reference evidence="9" key="1">
    <citation type="submission" date="2011-10" db="EMBL/GenBank/DDBJ databases">
        <authorList>
            <consortium name="Soft-shell Turtle Genome Consortium"/>
        </authorList>
    </citation>
    <scope>NUCLEOTIDE SEQUENCE [LARGE SCALE GENOMIC DNA]</scope>
    <source>
        <strain evidence="9">Daiwa-1</strain>
    </source>
</reference>
<dbReference type="GO" id="GO:0005829">
    <property type="term" value="C:cytosol"/>
    <property type="evidence" value="ECO:0007669"/>
    <property type="project" value="Ensembl"/>
</dbReference>
<dbReference type="InterPro" id="IPR058687">
    <property type="entry name" value="Ig_NPHP4_1st"/>
</dbReference>
<dbReference type="OMA" id="FLLEYTF"/>
<reference evidence="8" key="4">
    <citation type="submission" date="2025-09" db="UniProtKB">
        <authorList>
            <consortium name="Ensembl"/>
        </authorList>
    </citation>
    <scope>IDENTIFICATION</scope>
</reference>
<dbReference type="GO" id="GO:1904491">
    <property type="term" value="P:protein localization to ciliary transition zone"/>
    <property type="evidence" value="ECO:0007669"/>
    <property type="project" value="TreeGrafter"/>
</dbReference>
<dbReference type="EMBL" id="AGCU01097931">
    <property type="status" value="NOT_ANNOTATED_CDS"/>
    <property type="molecule type" value="Genomic_DNA"/>
</dbReference>
<accession>K7F997</accession>
<feature type="region of interest" description="Disordered" evidence="1">
    <location>
        <begin position="449"/>
        <end position="562"/>
    </location>
</feature>
<evidence type="ECO:0000313" key="9">
    <source>
        <dbReference type="Proteomes" id="UP000007267"/>
    </source>
</evidence>
<feature type="region of interest" description="Disordered" evidence="1">
    <location>
        <begin position="910"/>
        <end position="932"/>
    </location>
</feature>
<dbReference type="GO" id="GO:0005814">
    <property type="term" value="C:centriole"/>
    <property type="evidence" value="ECO:0007669"/>
    <property type="project" value="Ensembl"/>
</dbReference>
<feature type="compositionally biased region" description="Polar residues" evidence="1">
    <location>
        <begin position="490"/>
        <end position="503"/>
    </location>
</feature>
<dbReference type="PANTHER" id="PTHR31043:SF3">
    <property type="entry name" value="NEPHROCYSTIN-4"/>
    <property type="match status" value="1"/>
</dbReference>
<dbReference type="InterPro" id="IPR058764">
    <property type="entry name" value="NPHP4_SK"/>
</dbReference>